<feature type="binding site" evidence="11">
    <location>
        <position position="192"/>
    </location>
    <ligand>
        <name>substrate</name>
    </ligand>
</feature>
<organism evidence="12 13">
    <name type="scientific">Amphibacillus indicireducens</name>
    <dbReference type="NCBI Taxonomy" id="1076330"/>
    <lineage>
        <taxon>Bacteria</taxon>
        <taxon>Bacillati</taxon>
        <taxon>Bacillota</taxon>
        <taxon>Bacilli</taxon>
        <taxon>Bacillales</taxon>
        <taxon>Bacillaceae</taxon>
        <taxon>Amphibacillus</taxon>
    </lineage>
</organism>
<dbReference type="NCBIfam" id="NF006830">
    <property type="entry name" value="PRK09355.1"/>
    <property type="match status" value="1"/>
</dbReference>
<gene>
    <name evidence="11 12" type="primary">thiM</name>
    <name evidence="12" type="ORF">GCM10022410_14760</name>
</gene>
<dbReference type="PANTHER" id="PTHR20858">
    <property type="entry name" value="PHOSPHOMETHYLPYRIMIDINE KINASE"/>
    <property type="match status" value="1"/>
</dbReference>
<sequence length="271" mass="28910">MKQSIIEIVDQVKQKQSLIHNITNQVVMNFTANGLYALGALPIMAHERREVAEITTQSDALVLNIGTLTEELLETMIVAGRAANRKGIPIVFDPVGVGATKFRTEAARKLLSELEINLIRGNTAEISHLAGLKADMRGVDATEQLDGEIVIRQSIEKLAIPIVMTGKTDFIADQATIIKLTNGSALLTKITGAGCLLSSVVAAFLAANQSNILAPTAAVAYFTIAAEKAAEQATLSGQFHIAFLDALSGVTATDLEERLQIEKVSVNGSEF</sequence>
<accession>A0ABP7VMG8</accession>
<evidence type="ECO:0000313" key="13">
    <source>
        <dbReference type="Proteomes" id="UP001501734"/>
    </source>
</evidence>
<dbReference type="PRINTS" id="PR01099">
    <property type="entry name" value="HYETHTZKNASE"/>
</dbReference>
<evidence type="ECO:0000256" key="4">
    <source>
        <dbReference type="ARBA" id="ARBA00022679"/>
    </source>
</evidence>
<keyword evidence="6 11" id="KW-0547">Nucleotide-binding</keyword>
<dbReference type="EC" id="2.7.1.50" evidence="11"/>
<evidence type="ECO:0000313" key="12">
    <source>
        <dbReference type="EMBL" id="GAA4069963.1"/>
    </source>
</evidence>
<dbReference type="HAMAP" id="MF_00228">
    <property type="entry name" value="Thz_kinase"/>
    <property type="match status" value="1"/>
</dbReference>
<evidence type="ECO:0000256" key="5">
    <source>
        <dbReference type="ARBA" id="ARBA00022723"/>
    </source>
</evidence>
<evidence type="ECO:0000256" key="7">
    <source>
        <dbReference type="ARBA" id="ARBA00022777"/>
    </source>
</evidence>
<evidence type="ECO:0000256" key="9">
    <source>
        <dbReference type="ARBA" id="ARBA00022842"/>
    </source>
</evidence>
<reference evidence="13" key="1">
    <citation type="journal article" date="2019" name="Int. J. Syst. Evol. Microbiol.">
        <title>The Global Catalogue of Microorganisms (GCM) 10K type strain sequencing project: providing services to taxonomists for standard genome sequencing and annotation.</title>
        <authorList>
            <consortium name="The Broad Institute Genomics Platform"/>
            <consortium name="The Broad Institute Genome Sequencing Center for Infectious Disease"/>
            <person name="Wu L."/>
            <person name="Ma J."/>
        </authorList>
    </citation>
    <scope>NUCLEOTIDE SEQUENCE [LARGE SCALE GENOMIC DNA]</scope>
    <source>
        <strain evidence="13">JCM 17250</strain>
    </source>
</reference>
<comment type="similarity">
    <text evidence="11">Belongs to the Thz kinase family.</text>
</comment>
<feature type="binding site" evidence="11">
    <location>
        <position position="44"/>
    </location>
    <ligand>
        <name>substrate</name>
    </ligand>
</feature>
<keyword evidence="5 11" id="KW-0479">Metal-binding</keyword>
<feature type="binding site" evidence="11">
    <location>
        <position position="165"/>
    </location>
    <ligand>
        <name>ATP</name>
        <dbReference type="ChEBI" id="CHEBI:30616"/>
    </ligand>
</feature>
<dbReference type="Gene3D" id="3.40.1190.20">
    <property type="match status" value="1"/>
</dbReference>
<evidence type="ECO:0000256" key="1">
    <source>
        <dbReference type="ARBA" id="ARBA00001771"/>
    </source>
</evidence>
<dbReference type="Pfam" id="PF02110">
    <property type="entry name" value="HK"/>
    <property type="match status" value="1"/>
</dbReference>
<keyword evidence="8 11" id="KW-0067">ATP-binding</keyword>
<comment type="pathway">
    <text evidence="3 11">Cofactor biosynthesis; thiamine diphosphate biosynthesis; 4-methyl-5-(2-phosphoethyl)-thiazole from 5-(2-hydroxyethyl)-4-methylthiazole: step 1/1.</text>
</comment>
<dbReference type="NCBIfam" id="TIGR00694">
    <property type="entry name" value="thiM"/>
    <property type="match status" value="1"/>
</dbReference>
<dbReference type="InterPro" id="IPR029056">
    <property type="entry name" value="Ribokinase-like"/>
</dbReference>
<name>A0ABP7VMG8_9BACI</name>
<keyword evidence="7 11" id="KW-0418">Kinase</keyword>
<proteinExistence type="inferred from homology"/>
<evidence type="ECO:0000256" key="3">
    <source>
        <dbReference type="ARBA" id="ARBA00004868"/>
    </source>
</evidence>
<comment type="function">
    <text evidence="11">Catalyzes the phosphorylation of the hydroxyl group of 4-methyl-5-beta-hydroxyethylthiazole (THZ).</text>
</comment>
<evidence type="ECO:0000256" key="6">
    <source>
        <dbReference type="ARBA" id="ARBA00022741"/>
    </source>
</evidence>
<evidence type="ECO:0000256" key="2">
    <source>
        <dbReference type="ARBA" id="ARBA00001946"/>
    </source>
</evidence>
<evidence type="ECO:0000256" key="10">
    <source>
        <dbReference type="ARBA" id="ARBA00022977"/>
    </source>
</evidence>
<dbReference type="PIRSF" id="PIRSF000513">
    <property type="entry name" value="Thz_kinase"/>
    <property type="match status" value="1"/>
</dbReference>
<comment type="cofactor">
    <cofactor evidence="2 11">
        <name>Mg(2+)</name>
        <dbReference type="ChEBI" id="CHEBI:18420"/>
    </cofactor>
</comment>
<dbReference type="InterPro" id="IPR000417">
    <property type="entry name" value="Hyethyz_kinase"/>
</dbReference>
<dbReference type="PANTHER" id="PTHR20858:SF17">
    <property type="entry name" value="HYDROXYMETHYLPYRIMIDINE_PHOSPHOMETHYLPYRIMIDINE KINASE THI20-RELATED"/>
    <property type="match status" value="1"/>
</dbReference>
<keyword evidence="4 11" id="KW-0808">Transferase</keyword>
<dbReference type="RefSeq" id="WP_344911793.1">
    <property type="nucleotide sequence ID" value="NZ_BAABDL010000077.1"/>
</dbReference>
<keyword evidence="10 11" id="KW-0784">Thiamine biosynthesis</keyword>
<evidence type="ECO:0000256" key="11">
    <source>
        <dbReference type="HAMAP-Rule" id="MF_00228"/>
    </source>
</evidence>
<dbReference type="EMBL" id="BAABDL010000077">
    <property type="protein sequence ID" value="GAA4069963.1"/>
    <property type="molecule type" value="Genomic_DNA"/>
</dbReference>
<dbReference type="CDD" id="cd01170">
    <property type="entry name" value="THZ_kinase"/>
    <property type="match status" value="1"/>
</dbReference>
<dbReference type="Proteomes" id="UP001501734">
    <property type="component" value="Unassembled WGS sequence"/>
</dbReference>
<protein>
    <recommendedName>
        <fullName evidence="11">Hydroxyethylthiazole kinase</fullName>
        <ecNumber evidence="11">2.7.1.50</ecNumber>
    </recommendedName>
    <alternativeName>
        <fullName evidence="11">4-methyl-5-beta-hydroxyethylthiazole kinase</fullName>
        <shortName evidence="11">TH kinase</shortName>
        <shortName evidence="11">Thz kinase</shortName>
    </alternativeName>
</protein>
<comment type="catalytic activity">
    <reaction evidence="1 11">
        <text>5-(2-hydroxyethyl)-4-methylthiazole + ATP = 4-methyl-5-(2-phosphooxyethyl)-thiazole + ADP + H(+)</text>
        <dbReference type="Rhea" id="RHEA:24212"/>
        <dbReference type="ChEBI" id="CHEBI:15378"/>
        <dbReference type="ChEBI" id="CHEBI:17957"/>
        <dbReference type="ChEBI" id="CHEBI:30616"/>
        <dbReference type="ChEBI" id="CHEBI:58296"/>
        <dbReference type="ChEBI" id="CHEBI:456216"/>
        <dbReference type="EC" id="2.7.1.50"/>
    </reaction>
</comment>
<keyword evidence="9 11" id="KW-0460">Magnesium</keyword>
<keyword evidence="13" id="KW-1185">Reference proteome</keyword>
<dbReference type="GO" id="GO:0016301">
    <property type="term" value="F:kinase activity"/>
    <property type="evidence" value="ECO:0007669"/>
    <property type="project" value="UniProtKB-KW"/>
</dbReference>
<comment type="caution">
    <text evidence="12">The sequence shown here is derived from an EMBL/GenBank/DDBJ whole genome shotgun (WGS) entry which is preliminary data.</text>
</comment>
<evidence type="ECO:0000256" key="8">
    <source>
        <dbReference type="ARBA" id="ARBA00022840"/>
    </source>
</evidence>
<dbReference type="SUPFAM" id="SSF53613">
    <property type="entry name" value="Ribokinase-like"/>
    <property type="match status" value="1"/>
</dbReference>
<feature type="binding site" evidence="11">
    <location>
        <position position="120"/>
    </location>
    <ligand>
        <name>ATP</name>
        <dbReference type="ChEBI" id="CHEBI:30616"/>
    </ligand>
</feature>